<comment type="catalytic activity">
    <reaction evidence="5">
        <text>alpha-D-glucose 1-phosphate + UTP + H(+) = UDP-alpha-D-glucose + diphosphate</text>
        <dbReference type="Rhea" id="RHEA:19889"/>
        <dbReference type="ChEBI" id="CHEBI:15378"/>
        <dbReference type="ChEBI" id="CHEBI:33019"/>
        <dbReference type="ChEBI" id="CHEBI:46398"/>
        <dbReference type="ChEBI" id="CHEBI:58601"/>
        <dbReference type="ChEBI" id="CHEBI:58885"/>
        <dbReference type="EC" id="2.7.7.9"/>
    </reaction>
</comment>
<dbReference type="GO" id="GO:0003983">
    <property type="term" value="F:UTP:glucose-1-phosphate uridylyltransferase activity"/>
    <property type="evidence" value="ECO:0007669"/>
    <property type="project" value="UniProtKB-EC"/>
</dbReference>
<dbReference type="InterPro" id="IPR029044">
    <property type="entry name" value="Nucleotide-diphossugar_trans"/>
</dbReference>
<dbReference type="SUPFAM" id="SSF53448">
    <property type="entry name" value="Nucleotide-diphospho-sugar transferases"/>
    <property type="match status" value="1"/>
</dbReference>
<dbReference type="AlphaFoldDB" id="A0A8J2ZV60"/>
<dbReference type="InterPro" id="IPR005771">
    <property type="entry name" value="GalU_uridylyltTrfase_bac/arc"/>
</dbReference>
<comment type="caution">
    <text evidence="7">The sequence shown here is derived from an EMBL/GenBank/DDBJ whole genome shotgun (WGS) entry which is preliminary data.</text>
</comment>
<evidence type="ECO:0000256" key="2">
    <source>
        <dbReference type="ARBA" id="ARBA00012415"/>
    </source>
</evidence>
<gene>
    <name evidence="7" type="ORF">GCM10007096_17490</name>
</gene>
<dbReference type="PANTHER" id="PTHR43197:SF1">
    <property type="entry name" value="UTP--GLUCOSE-1-PHOSPHATE URIDYLYLTRANSFERASE"/>
    <property type="match status" value="1"/>
</dbReference>
<evidence type="ECO:0000256" key="1">
    <source>
        <dbReference type="ARBA" id="ARBA00006890"/>
    </source>
</evidence>
<dbReference type="EC" id="2.7.7.9" evidence="2"/>
<name>A0A8J2ZV60_9BACL</name>
<dbReference type="Proteomes" id="UP000656813">
    <property type="component" value="Unassembled WGS sequence"/>
</dbReference>
<keyword evidence="4 7" id="KW-0548">Nucleotidyltransferase</keyword>
<protein>
    <recommendedName>
        <fullName evidence="2">UTP--glucose-1-phosphate uridylyltransferase</fullName>
        <ecNumber evidence="2">2.7.7.9</ecNumber>
    </recommendedName>
</protein>
<dbReference type="EMBL" id="BMFV01000011">
    <property type="protein sequence ID" value="GGH80698.1"/>
    <property type="molecule type" value="Genomic_DNA"/>
</dbReference>
<evidence type="ECO:0000256" key="3">
    <source>
        <dbReference type="ARBA" id="ARBA00022679"/>
    </source>
</evidence>
<dbReference type="PANTHER" id="PTHR43197">
    <property type="entry name" value="UTP--GLUCOSE-1-PHOSPHATE URIDYLYLTRANSFERASE"/>
    <property type="match status" value="1"/>
</dbReference>
<evidence type="ECO:0000256" key="5">
    <source>
        <dbReference type="ARBA" id="ARBA00048128"/>
    </source>
</evidence>
<accession>A0A8J2ZV60</accession>
<evidence type="ECO:0000313" key="7">
    <source>
        <dbReference type="EMBL" id="GGH80698.1"/>
    </source>
</evidence>
<dbReference type="Gene3D" id="3.90.550.10">
    <property type="entry name" value="Spore Coat Polysaccharide Biosynthesis Protein SpsA, Chain A"/>
    <property type="match status" value="1"/>
</dbReference>
<proteinExistence type="inferred from homology"/>
<keyword evidence="8" id="KW-1185">Reference proteome</keyword>
<evidence type="ECO:0000259" key="6">
    <source>
        <dbReference type="Pfam" id="PF00483"/>
    </source>
</evidence>
<keyword evidence="3" id="KW-0808">Transferase</keyword>
<dbReference type="InterPro" id="IPR005835">
    <property type="entry name" value="NTP_transferase_dom"/>
</dbReference>
<sequence>MTIKKAVILAAGRGSRMGAMTKVIPKPLLPLVDRPILDHIIEEARTSGIEDIFIVVHFQHHLIESYYAQEKDIHFIYQPSLNGTGPAVLLAKDFIEKEAFALFLADEVIISQQPCIQQLMQVYEQVPASLVTGVEETTHEKIKKYNALRIEAYGESLVQIHEMIEKPQHPVSPYTSIGRYILSNDLLALLAEDIFEETNSEIPLTSYLNRLAQAGKAFGLLFEGKRLDLGSVNSWWEGNYQLKLYKDDRS</sequence>
<evidence type="ECO:0000256" key="4">
    <source>
        <dbReference type="ARBA" id="ARBA00022695"/>
    </source>
</evidence>
<evidence type="ECO:0000313" key="8">
    <source>
        <dbReference type="Proteomes" id="UP000656813"/>
    </source>
</evidence>
<dbReference type="Pfam" id="PF00483">
    <property type="entry name" value="NTP_transferase"/>
    <property type="match status" value="1"/>
</dbReference>
<organism evidence="7 8">
    <name type="scientific">Pullulanibacillus pueri</name>
    <dbReference type="NCBI Taxonomy" id="1437324"/>
    <lineage>
        <taxon>Bacteria</taxon>
        <taxon>Bacillati</taxon>
        <taxon>Bacillota</taxon>
        <taxon>Bacilli</taxon>
        <taxon>Bacillales</taxon>
        <taxon>Sporolactobacillaceae</taxon>
        <taxon>Pullulanibacillus</taxon>
    </lineage>
</organism>
<dbReference type="GO" id="GO:0006011">
    <property type="term" value="P:UDP-alpha-D-glucose metabolic process"/>
    <property type="evidence" value="ECO:0007669"/>
    <property type="project" value="InterPro"/>
</dbReference>
<dbReference type="RefSeq" id="WP_188497024.1">
    <property type="nucleotide sequence ID" value="NZ_BMFV01000011.1"/>
</dbReference>
<reference evidence="7" key="2">
    <citation type="submission" date="2020-09" db="EMBL/GenBank/DDBJ databases">
        <authorList>
            <person name="Sun Q."/>
            <person name="Zhou Y."/>
        </authorList>
    </citation>
    <scope>NUCLEOTIDE SEQUENCE</scope>
    <source>
        <strain evidence="7">CGMCC 1.12777</strain>
    </source>
</reference>
<feature type="domain" description="Nucleotidyl transferase" evidence="6">
    <location>
        <begin position="5"/>
        <end position="242"/>
    </location>
</feature>
<comment type="similarity">
    <text evidence="1">Belongs to the UDPGP type 2 family.</text>
</comment>
<reference evidence="7" key="1">
    <citation type="journal article" date="2014" name="Int. J. Syst. Evol. Microbiol.">
        <title>Complete genome sequence of Corynebacterium casei LMG S-19264T (=DSM 44701T), isolated from a smear-ripened cheese.</title>
        <authorList>
            <consortium name="US DOE Joint Genome Institute (JGI-PGF)"/>
            <person name="Walter F."/>
            <person name="Albersmeier A."/>
            <person name="Kalinowski J."/>
            <person name="Ruckert C."/>
        </authorList>
    </citation>
    <scope>NUCLEOTIDE SEQUENCE</scope>
    <source>
        <strain evidence="7">CGMCC 1.12777</strain>
    </source>
</reference>